<dbReference type="InParanoid" id="K2S0W2"/>
<sequence length="547" mass="62885">MPRRASITSPGSSSSAAGPRTPPGKKAGSMLPTPPATRKRTGQVPPSPASATKKPRHGYDDEESYDDTSDDNSVDEEGGYEEVWQYENAEEDEEEDIPFYQERPDYLKMYENIQDQLRALTGTPKDKKQILYTPGLLNQFVEHWFKFVTTEDEDKILRDLLTMDIHTALIIGCVGDGGPTGVKGWLQLFIDALERQTLVCAVIGLVLQEHVFSSLCYGATPEQLKKLHEQVDLKYRAYPEDGFTRAQRRYEEIKEILKDAAKDKENNPHGLPKDFVSTSKRLAWQLYKLLEPVTRLNTEWQEYSKPPARGTELYGPDVTMEQKDEGDKSQEGMIYSLYQIVCCAGLLSLCMRLDPDTVYHMQPAFKDEFWNEAEMRAFNRSRMVVENPTKQEYADDEQEEKDKAQYLLALVRQTIFPGWKVYRKGGWRANDKDRGIRECDLERAYVGLRWGLQRRWETQEEQKKRLDEAAEPKKSKDKGKWKAKDAGDRSSLRTDDRDVGFKEWLNIWAEKNGDKEGLDEIKAWFEYNQPGEEMVFSGDEEAGSDDG</sequence>
<dbReference type="Proteomes" id="UP000007129">
    <property type="component" value="Unassembled WGS sequence"/>
</dbReference>
<evidence type="ECO:0000313" key="3">
    <source>
        <dbReference type="Proteomes" id="UP000007129"/>
    </source>
</evidence>
<feature type="region of interest" description="Disordered" evidence="1">
    <location>
        <begin position="1"/>
        <end position="78"/>
    </location>
</feature>
<organism evidence="2 3">
    <name type="scientific">Macrophomina phaseolina (strain MS6)</name>
    <name type="common">Charcoal rot fungus</name>
    <dbReference type="NCBI Taxonomy" id="1126212"/>
    <lineage>
        <taxon>Eukaryota</taxon>
        <taxon>Fungi</taxon>
        <taxon>Dikarya</taxon>
        <taxon>Ascomycota</taxon>
        <taxon>Pezizomycotina</taxon>
        <taxon>Dothideomycetes</taxon>
        <taxon>Dothideomycetes incertae sedis</taxon>
        <taxon>Botryosphaeriales</taxon>
        <taxon>Botryosphaeriaceae</taxon>
        <taxon>Macrophomina</taxon>
    </lineage>
</organism>
<feature type="compositionally biased region" description="Acidic residues" evidence="1">
    <location>
        <begin position="60"/>
        <end position="78"/>
    </location>
</feature>
<comment type="caution">
    <text evidence="2">The sequence shown here is derived from an EMBL/GenBank/DDBJ whole genome shotgun (WGS) entry which is preliminary data.</text>
</comment>
<gene>
    <name evidence="2" type="ORF">MPH_04196</name>
</gene>
<dbReference type="OrthoDB" id="309640at2759"/>
<name>K2S0W2_MACPH</name>
<feature type="region of interest" description="Disordered" evidence="1">
    <location>
        <begin position="463"/>
        <end position="494"/>
    </location>
</feature>
<dbReference type="eggNOG" id="ENOG502SVM3">
    <property type="taxonomic scope" value="Eukaryota"/>
</dbReference>
<dbReference type="HOGENOM" id="CLU_497885_0_0_1"/>
<dbReference type="AlphaFoldDB" id="K2S0W2"/>
<dbReference type="STRING" id="1126212.K2S0W2"/>
<evidence type="ECO:0000313" key="2">
    <source>
        <dbReference type="EMBL" id="EKG18557.1"/>
    </source>
</evidence>
<dbReference type="VEuPathDB" id="FungiDB:MPH_04196"/>
<protein>
    <submittedName>
        <fullName evidence="2">Uncharacterized protein</fullName>
    </submittedName>
</protein>
<proteinExistence type="predicted"/>
<accession>K2S0W2</accession>
<reference evidence="2 3" key="1">
    <citation type="journal article" date="2012" name="BMC Genomics">
        <title>Tools to kill: Genome of one of the most destructive plant pathogenic fungi Macrophomina phaseolina.</title>
        <authorList>
            <person name="Islam M.S."/>
            <person name="Haque M.S."/>
            <person name="Islam M.M."/>
            <person name="Emdad E.M."/>
            <person name="Halim A."/>
            <person name="Hossen Q.M.M."/>
            <person name="Hossain M.Z."/>
            <person name="Ahmed B."/>
            <person name="Rahim S."/>
            <person name="Rahman M.S."/>
            <person name="Alam M.M."/>
            <person name="Hou S."/>
            <person name="Wan X."/>
            <person name="Saito J.A."/>
            <person name="Alam M."/>
        </authorList>
    </citation>
    <scope>NUCLEOTIDE SEQUENCE [LARGE SCALE GENOMIC DNA]</scope>
    <source>
        <strain evidence="2 3">MS6</strain>
    </source>
</reference>
<dbReference type="EMBL" id="AHHD01000206">
    <property type="protein sequence ID" value="EKG18557.1"/>
    <property type="molecule type" value="Genomic_DNA"/>
</dbReference>
<evidence type="ECO:0000256" key="1">
    <source>
        <dbReference type="SAM" id="MobiDB-lite"/>
    </source>
</evidence>
<feature type="compositionally biased region" description="Low complexity" evidence="1">
    <location>
        <begin position="1"/>
        <end position="19"/>
    </location>
</feature>